<gene>
    <name evidence="6" type="ORF">EER27_09225</name>
</gene>
<dbReference type="Pfam" id="PF05954">
    <property type="entry name" value="Phage_GPD"/>
    <property type="match status" value="1"/>
</dbReference>
<dbReference type="Gene3D" id="2.40.50.230">
    <property type="entry name" value="Gp5 N-terminal domain"/>
    <property type="match status" value="1"/>
</dbReference>
<feature type="domain" description="Putative type VI secretion system Rhs element associated Vgr" evidence="5">
    <location>
        <begin position="642"/>
        <end position="748"/>
    </location>
</feature>
<dbReference type="EMBL" id="RIBS01000004">
    <property type="protein sequence ID" value="RNF83567.1"/>
    <property type="molecule type" value="Genomic_DNA"/>
</dbReference>
<dbReference type="Pfam" id="PF13296">
    <property type="entry name" value="T6SS_Vgr"/>
    <property type="match status" value="1"/>
</dbReference>
<dbReference type="InterPro" id="IPR006533">
    <property type="entry name" value="T6SS_Vgr_RhsGE"/>
</dbReference>
<dbReference type="SUPFAM" id="SSF69255">
    <property type="entry name" value="gp5 N-terminal domain-like"/>
    <property type="match status" value="1"/>
</dbReference>
<feature type="region of interest" description="Disordered" evidence="2">
    <location>
        <begin position="605"/>
        <end position="628"/>
    </location>
</feature>
<feature type="domain" description="DUF2345" evidence="4">
    <location>
        <begin position="808"/>
        <end position="964"/>
    </location>
</feature>
<feature type="domain" description="Gp5/Type VI secretion system Vgr protein OB-fold" evidence="3">
    <location>
        <begin position="507"/>
        <end position="574"/>
    </location>
</feature>
<organism evidence="6 7">
    <name type="scientific">Montanilutibacter psychrotolerans</name>
    <dbReference type="NCBI Taxonomy" id="1327343"/>
    <lineage>
        <taxon>Bacteria</taxon>
        <taxon>Pseudomonadati</taxon>
        <taxon>Pseudomonadota</taxon>
        <taxon>Gammaproteobacteria</taxon>
        <taxon>Lysobacterales</taxon>
        <taxon>Lysobacteraceae</taxon>
        <taxon>Montanilutibacter</taxon>
    </lineage>
</organism>
<evidence type="ECO:0000259" key="4">
    <source>
        <dbReference type="Pfam" id="PF10106"/>
    </source>
</evidence>
<dbReference type="InterPro" id="IPR037026">
    <property type="entry name" value="Vgr_OB-fold_dom_sf"/>
</dbReference>
<dbReference type="Pfam" id="PF10106">
    <property type="entry name" value="DUF2345"/>
    <property type="match status" value="1"/>
</dbReference>
<sequence length="1046" mass="108837">MGGTLRTSATSAGLQAVADWSTEAGLATALPGAALARAPGLAQAVSSALAGLARYTGAQRLYDLAWGEGGATDWVVERWQGWETLSPGGTSDGLSGGFEWWIDALSTNAGAPLDRLLGQRLGLLTRSADGSQSTRTGLIREAQCIGGDGGLARYRVCLVPWTWLLGQGRHSRVFQERSVSEIVASVFAGYAPLAAWQFGDEVGPFLDARRPRSYCVQYRESDLAFVSRLLAEEGLGWRIEEAPDAPAGHRIVVFAESGQGPQDAAAESGGGIRYHRSDATEASDTVQAFGLVRRLGSAAVTVLSDDYKAVSVQSANVPLSGGDHAATLEDYDPVGAYAFADRNEADHYAGLLAQARQTPRRHWLGQGCVRSFRAGSWFALRNAPLADGTPDEVLLVSVHQAGVNNLPAAVREGVEHALGAAPAFANGAAPALPSVQWQAVRERAAAVGYANAFTAVPRDQPWRPVLHDGTGARINPRPTAPGYQTAIVVGPEASDSPNGSHELHCDRLGRVRVRFHFQQSAGDGEAADSCWLRVAQRYAGPGVGSQFLPRIGQEVLVAFLDGDIDRPMVVGALYNGHGEAGIAPSPGKAASAGEATAYTQAGDHRPSAQANLAGGHAPPWHGSSADAQGHRNAAALVGIKSKEFGGEGHNRLVLDDSDGQLRLQLATTHAATQLNLGHLIHQADNFRGSFRGEGFELRSDQWGAVRAQAGLWLSAYAIGDDTGAGDAVAATALLKQATALAKTFSQVAGTHKTVKLAAHEGASRANQSQLVADAAPLAALLKSASTTVPGSELGQAQSAAPERSAAGGSGRVPHSGDALLGLAAPAGIGMVAGQSVQWLVGETLSVASGQSANTAVAGNLRIHAGQAIGWLANAVEAKEGGGAAHALALVAGEGKLEFEAQHDSATLQSRDALKVVSANAQVELAAGKTVHLATAGGASITIEGGNIVVACPGNITVHAGKKSFLPATQLSREMNTWPQTRFNDTYVLRNEVTDEPLANVMVELTRADGAKMQLVTDAQGRLPQQKSEWMDRVVMRVMGKAKGAKG</sequence>
<comment type="similarity">
    <text evidence="1">Belongs to the VgrG protein family.</text>
</comment>
<dbReference type="Gene3D" id="3.55.50.10">
    <property type="entry name" value="Baseplate protein-like domains"/>
    <property type="match status" value="1"/>
</dbReference>
<proteinExistence type="inferred from homology"/>
<comment type="caution">
    <text evidence="6">The sequence shown here is derived from an EMBL/GenBank/DDBJ whole genome shotgun (WGS) entry which is preliminary data.</text>
</comment>
<dbReference type="Gene3D" id="4.10.220.110">
    <property type="match status" value="1"/>
</dbReference>
<evidence type="ECO:0000256" key="2">
    <source>
        <dbReference type="SAM" id="MobiDB-lite"/>
    </source>
</evidence>
<dbReference type="InterPro" id="IPR006531">
    <property type="entry name" value="Gp5/Vgr_OB"/>
</dbReference>
<dbReference type="InterPro" id="IPR017847">
    <property type="entry name" value="T6SS_RhsGE_Vgr_subset"/>
</dbReference>
<dbReference type="SUPFAM" id="SSF69279">
    <property type="entry name" value="Phage tail proteins"/>
    <property type="match status" value="2"/>
</dbReference>
<evidence type="ECO:0000313" key="6">
    <source>
        <dbReference type="EMBL" id="RNF83567.1"/>
    </source>
</evidence>
<evidence type="ECO:0000256" key="1">
    <source>
        <dbReference type="ARBA" id="ARBA00005558"/>
    </source>
</evidence>
<dbReference type="Pfam" id="PF04717">
    <property type="entry name" value="Phage_base_V"/>
    <property type="match status" value="1"/>
</dbReference>
<dbReference type="OrthoDB" id="5959035at2"/>
<dbReference type="InterPro" id="IPR018769">
    <property type="entry name" value="VgrG2_DUF2345"/>
</dbReference>
<evidence type="ECO:0000259" key="3">
    <source>
        <dbReference type="Pfam" id="PF04717"/>
    </source>
</evidence>
<feature type="region of interest" description="Disordered" evidence="2">
    <location>
        <begin position="791"/>
        <end position="812"/>
    </location>
</feature>
<dbReference type="Gene3D" id="2.30.110.50">
    <property type="match status" value="1"/>
</dbReference>
<name>A0A3M8SQJ4_9GAMM</name>
<dbReference type="InterPro" id="IPR028244">
    <property type="entry name" value="T6SS_Rhs_Vgr_dom"/>
</dbReference>
<protein>
    <submittedName>
        <fullName evidence="6">Type VI secretion system tip protein VgrG</fullName>
    </submittedName>
</protein>
<dbReference type="Proteomes" id="UP000267049">
    <property type="component" value="Unassembled WGS sequence"/>
</dbReference>
<evidence type="ECO:0000259" key="5">
    <source>
        <dbReference type="Pfam" id="PF13296"/>
    </source>
</evidence>
<keyword evidence="7" id="KW-1185">Reference proteome</keyword>
<reference evidence="6 7" key="1">
    <citation type="submission" date="2018-11" db="EMBL/GenBank/DDBJ databases">
        <title>Lysobacter cryohumiis sp. nov., isolated from soil in the Tianshan Mountains, Xinjiang, China.</title>
        <authorList>
            <person name="Luo Y."/>
            <person name="Sheng H."/>
        </authorList>
    </citation>
    <scope>NUCLEOTIDE SEQUENCE [LARGE SCALE GENOMIC DNA]</scope>
    <source>
        <strain evidence="6 7">ZS60</strain>
    </source>
</reference>
<dbReference type="NCBIfam" id="TIGR01646">
    <property type="entry name" value="vgr_GE"/>
    <property type="match status" value="1"/>
</dbReference>
<dbReference type="NCBIfam" id="TIGR03361">
    <property type="entry name" value="VI_Rhs_Vgr"/>
    <property type="match status" value="1"/>
</dbReference>
<dbReference type="AlphaFoldDB" id="A0A3M8SQJ4"/>
<evidence type="ECO:0000313" key="7">
    <source>
        <dbReference type="Proteomes" id="UP000267049"/>
    </source>
</evidence>
<accession>A0A3M8SQJ4</accession>